<dbReference type="eggNOG" id="COG3391">
    <property type="taxonomic scope" value="Bacteria"/>
</dbReference>
<dbReference type="HOGENOM" id="CLU_721165_0_0_0"/>
<dbReference type="InterPro" id="IPR001969">
    <property type="entry name" value="Aspartic_peptidase_AS"/>
</dbReference>
<organism evidence="1 2">
    <name type="scientific">Terriglobus roseus (strain DSM 18391 / NRRL B-41598 / KBS 63)</name>
    <dbReference type="NCBI Taxonomy" id="926566"/>
    <lineage>
        <taxon>Bacteria</taxon>
        <taxon>Pseudomonadati</taxon>
        <taxon>Acidobacteriota</taxon>
        <taxon>Terriglobia</taxon>
        <taxon>Terriglobales</taxon>
        <taxon>Acidobacteriaceae</taxon>
        <taxon>Terriglobus</taxon>
    </lineage>
</organism>
<dbReference type="EMBL" id="CP003379">
    <property type="protein sequence ID" value="AFL87841.1"/>
    <property type="molecule type" value="Genomic_DNA"/>
</dbReference>
<dbReference type="AlphaFoldDB" id="I3ZF23"/>
<dbReference type="InterPro" id="IPR051200">
    <property type="entry name" value="Host-pathogen_enzymatic-act"/>
</dbReference>
<dbReference type="InterPro" id="IPR011048">
    <property type="entry name" value="Haem_d1_sf"/>
</dbReference>
<sequence>MIRVSFTRSVAFASLPLLLLAGGCRRVRFPQLADNYREYAYVTNGSGGTVSVLDLVNFRPDRTLKVGEGPSAVAVNPVRNEVYIVNTASGSVSVIDAANNSVAATIGVRRQPASITVDAKGERAYVTNTGSNTVSVLNLQQRREVASVGTGEQPGTVKIAPDGRSLVVANRGSGSVSVYDITDAPTPRLRATFDRCAGANDMAILGDSSKAFIACTGDDQVLSIALASAPDSWPAKQDPASMQDRLMARLRVGHAPGHLTLKPDSGEIFVSNTGSGSISEISTFTNEVGATFPIGTQPANGIISDDNASLWVSNSGADSVSLYSIDEGRMAMSVHTGPQPAAMALSPGQPVLLIADSGSSDVAVIRTRDTNGPELFTMLPVGAHPNAIAIKAFRTR</sequence>
<name>I3ZF23_TERRK</name>
<dbReference type="InterPro" id="IPR011964">
    <property type="entry name" value="YVTN_b-propeller_repeat"/>
</dbReference>
<dbReference type="InterPro" id="IPR019405">
    <property type="entry name" value="Lactonase_7-beta_prop"/>
</dbReference>
<evidence type="ECO:0000313" key="1">
    <source>
        <dbReference type="EMBL" id="AFL87841.1"/>
    </source>
</evidence>
<dbReference type="Pfam" id="PF10282">
    <property type="entry name" value="Lactonase"/>
    <property type="match status" value="2"/>
</dbReference>
<keyword evidence="2" id="KW-1185">Reference proteome</keyword>
<dbReference type="SUPFAM" id="SSF50956">
    <property type="entry name" value="Thermostable phytase (3-phytase)"/>
    <property type="match status" value="1"/>
</dbReference>
<dbReference type="GO" id="GO:0006508">
    <property type="term" value="P:proteolysis"/>
    <property type="evidence" value="ECO:0007669"/>
    <property type="project" value="InterPro"/>
</dbReference>
<dbReference type="PANTHER" id="PTHR47197">
    <property type="entry name" value="PROTEIN NIRF"/>
    <property type="match status" value="1"/>
</dbReference>
<dbReference type="NCBIfam" id="TIGR02276">
    <property type="entry name" value="beta_rpt_yvtn"/>
    <property type="match status" value="2"/>
</dbReference>
<dbReference type="SUPFAM" id="SSF51004">
    <property type="entry name" value="C-terminal (heme d1) domain of cytochrome cd1-nitrite reductase"/>
    <property type="match status" value="1"/>
</dbReference>
<gene>
    <name evidence="1" type="ordered locus">Terro_1534</name>
</gene>
<protein>
    <submittedName>
        <fullName evidence="1">YVTN family beta-propeller repeat protein</fullName>
    </submittedName>
</protein>
<dbReference type="KEGG" id="trs:Terro_1534"/>
<dbReference type="GO" id="GO:0004190">
    <property type="term" value="F:aspartic-type endopeptidase activity"/>
    <property type="evidence" value="ECO:0007669"/>
    <property type="project" value="InterPro"/>
</dbReference>
<dbReference type="PANTHER" id="PTHR47197:SF3">
    <property type="entry name" value="DIHYDRO-HEME D1 DEHYDROGENASE"/>
    <property type="match status" value="1"/>
</dbReference>
<proteinExistence type="predicted"/>
<dbReference type="InterPro" id="IPR015943">
    <property type="entry name" value="WD40/YVTN_repeat-like_dom_sf"/>
</dbReference>
<dbReference type="Proteomes" id="UP000006056">
    <property type="component" value="Chromosome"/>
</dbReference>
<reference evidence="1 2" key="1">
    <citation type="submission" date="2012-06" db="EMBL/GenBank/DDBJ databases">
        <title>Complete genome of Terriglobus roseus DSM 18391.</title>
        <authorList>
            <consortium name="US DOE Joint Genome Institute (JGI-PGF)"/>
            <person name="Lucas S."/>
            <person name="Copeland A."/>
            <person name="Lapidus A."/>
            <person name="Glavina del Rio T."/>
            <person name="Dalin E."/>
            <person name="Tice H."/>
            <person name="Bruce D."/>
            <person name="Goodwin L."/>
            <person name="Pitluck S."/>
            <person name="Peters L."/>
            <person name="Mikhailova N."/>
            <person name="Munk A.C.C."/>
            <person name="Kyrpides N."/>
            <person name="Mavromatis K."/>
            <person name="Ivanova N."/>
            <person name="Brettin T."/>
            <person name="Detter J.C."/>
            <person name="Han C."/>
            <person name="Larimer F."/>
            <person name="Land M."/>
            <person name="Hauser L."/>
            <person name="Markowitz V."/>
            <person name="Cheng J.-F."/>
            <person name="Hugenholtz P."/>
            <person name="Woyke T."/>
            <person name="Wu D."/>
            <person name="Brambilla E."/>
            <person name="Klenk H.-P."/>
            <person name="Eisen J.A."/>
        </authorList>
    </citation>
    <scope>NUCLEOTIDE SEQUENCE [LARGE SCALE GENOMIC DNA]</scope>
    <source>
        <strain evidence="2">DSM 18391 / NRRL B-41598 / KBS 63</strain>
    </source>
</reference>
<dbReference type="Gene3D" id="2.130.10.10">
    <property type="entry name" value="YVTN repeat-like/Quinoprotein amine dehydrogenase"/>
    <property type="match status" value="2"/>
</dbReference>
<evidence type="ECO:0000313" key="2">
    <source>
        <dbReference type="Proteomes" id="UP000006056"/>
    </source>
</evidence>
<dbReference type="PROSITE" id="PS51257">
    <property type="entry name" value="PROKAR_LIPOPROTEIN"/>
    <property type="match status" value="1"/>
</dbReference>
<dbReference type="STRING" id="926566.Terro_1534"/>
<dbReference type="PROSITE" id="PS00141">
    <property type="entry name" value="ASP_PROTEASE"/>
    <property type="match status" value="1"/>
</dbReference>
<accession>I3ZF23</accession>